<dbReference type="GO" id="GO:0008836">
    <property type="term" value="F:diaminopimelate decarboxylase activity"/>
    <property type="evidence" value="ECO:0007669"/>
    <property type="project" value="TreeGrafter"/>
</dbReference>
<evidence type="ECO:0000256" key="1">
    <source>
        <dbReference type="ARBA" id="ARBA00001933"/>
    </source>
</evidence>
<dbReference type="InterPro" id="IPR009006">
    <property type="entry name" value="Ala_racemase/Decarboxylase_C"/>
</dbReference>
<name>A0A4R5F2N4_9FLAO</name>
<protein>
    <recommendedName>
        <fullName evidence="3">Orn/DAP/Arg decarboxylase 2 N-terminal domain-containing protein</fullName>
    </recommendedName>
</protein>
<dbReference type="Pfam" id="PF02784">
    <property type="entry name" value="Orn_Arg_deC_N"/>
    <property type="match status" value="1"/>
</dbReference>
<dbReference type="Proteomes" id="UP000294814">
    <property type="component" value="Unassembled WGS sequence"/>
</dbReference>
<sequence>MKSKNKNIIYSNILDNEKSAFVINEQKFSSNIESMLSSFKAFYPNVIIGYSYKTNYVPLICKIAHDLGCFAEVVSEMEVDMAQNVLTNKSNIIYNGPVKSIESLRIVIKNGGIINIDNSFDLEMIDLILKEESNLNLKAKVALRLNFSFNENDSRFGMDEDNIIRIKEEIKCKDNIELIGFHLHLPFRSMESFDFRVKTMIKVLEKNKDVDLKYINIGGGFFGDISIETAKSLGINKPPSYNDYAKLIGDQLSDYFSKNNYNEWPTLFIEPGSSVVADVLDFITRIHTVKQIDNRDYIVTYAGRHLLSPTNKTVEMPVSISFFNEKIICDSETVNYVVAGYTCIEGDIIGRLNSTKIIDRENSYIIVSNVGSYSIVMGSDFILPQPAIYSFGNDGLRMLRQSKKTIDIINSFI</sequence>
<evidence type="ECO:0000259" key="3">
    <source>
        <dbReference type="Pfam" id="PF02784"/>
    </source>
</evidence>
<dbReference type="Gene3D" id="2.40.37.10">
    <property type="entry name" value="Lyase, Ornithine Decarboxylase, Chain A, domain 1"/>
    <property type="match status" value="1"/>
</dbReference>
<accession>A0A4R5F2N4</accession>
<evidence type="ECO:0000313" key="4">
    <source>
        <dbReference type="EMBL" id="TDE41738.1"/>
    </source>
</evidence>
<feature type="domain" description="Orn/DAP/Arg decarboxylase 2 N-terminal" evidence="3">
    <location>
        <begin position="31"/>
        <end position="277"/>
    </location>
</feature>
<dbReference type="SUPFAM" id="SSF50621">
    <property type="entry name" value="Alanine racemase C-terminal domain-like"/>
    <property type="match status" value="1"/>
</dbReference>
<evidence type="ECO:0000313" key="5">
    <source>
        <dbReference type="Proteomes" id="UP000294814"/>
    </source>
</evidence>
<comment type="caution">
    <text evidence="4">The sequence shown here is derived from an EMBL/GenBank/DDBJ whole genome shotgun (WGS) entry which is preliminary data.</text>
</comment>
<dbReference type="OrthoDB" id="9802241at2"/>
<dbReference type="Gene3D" id="3.20.20.10">
    <property type="entry name" value="Alanine racemase"/>
    <property type="match status" value="1"/>
</dbReference>
<dbReference type="GO" id="GO:0009089">
    <property type="term" value="P:lysine biosynthetic process via diaminopimelate"/>
    <property type="evidence" value="ECO:0007669"/>
    <property type="project" value="TreeGrafter"/>
</dbReference>
<comment type="cofactor">
    <cofactor evidence="1">
        <name>pyridoxal 5'-phosphate</name>
        <dbReference type="ChEBI" id="CHEBI:597326"/>
    </cofactor>
</comment>
<dbReference type="PANTHER" id="PTHR43727">
    <property type="entry name" value="DIAMINOPIMELATE DECARBOXYLASE"/>
    <property type="match status" value="1"/>
</dbReference>
<evidence type="ECO:0000256" key="2">
    <source>
        <dbReference type="ARBA" id="ARBA00022898"/>
    </source>
</evidence>
<reference evidence="4 5" key="1">
    <citation type="submission" date="2019-03" db="EMBL/GenBank/DDBJ databases">
        <title>Novel species of Flavobacterium.</title>
        <authorList>
            <person name="Liu Q."/>
            <person name="Xin Y.-H."/>
        </authorList>
    </citation>
    <scope>NUCLEOTIDE SEQUENCE [LARGE SCALE GENOMIC DNA]</scope>
    <source>
        <strain evidence="4 5">LB3P52</strain>
    </source>
</reference>
<dbReference type="SUPFAM" id="SSF51419">
    <property type="entry name" value="PLP-binding barrel"/>
    <property type="match status" value="1"/>
</dbReference>
<proteinExistence type="predicted"/>
<dbReference type="RefSeq" id="WP_131917425.1">
    <property type="nucleotide sequence ID" value="NZ_SMLG01000017.1"/>
</dbReference>
<dbReference type="PANTHER" id="PTHR43727:SF3">
    <property type="entry name" value="GROUP IV DECARBOXYLASE"/>
    <property type="match status" value="1"/>
</dbReference>
<dbReference type="EMBL" id="SMLG01000017">
    <property type="protein sequence ID" value="TDE41738.1"/>
    <property type="molecule type" value="Genomic_DNA"/>
</dbReference>
<dbReference type="InterPro" id="IPR029066">
    <property type="entry name" value="PLP-binding_barrel"/>
</dbReference>
<dbReference type="AlphaFoldDB" id="A0A4R5F2N4"/>
<organism evidence="4 5">
    <name type="scientific">Flavobacterium rhamnosiphilum</name>
    <dbReference type="NCBI Taxonomy" id="2541724"/>
    <lineage>
        <taxon>Bacteria</taxon>
        <taxon>Pseudomonadati</taxon>
        <taxon>Bacteroidota</taxon>
        <taxon>Flavobacteriia</taxon>
        <taxon>Flavobacteriales</taxon>
        <taxon>Flavobacteriaceae</taxon>
        <taxon>Flavobacterium</taxon>
    </lineage>
</organism>
<keyword evidence="5" id="KW-1185">Reference proteome</keyword>
<keyword evidence="2" id="KW-0663">Pyridoxal phosphate</keyword>
<gene>
    <name evidence="4" type="ORF">E0I26_15880</name>
</gene>
<dbReference type="InterPro" id="IPR022644">
    <property type="entry name" value="De-COase2_N"/>
</dbReference>